<dbReference type="NCBIfam" id="NF033550">
    <property type="entry name" value="transpos_ISL3"/>
    <property type="match status" value="1"/>
</dbReference>
<sequence>MFSGLSGLVIDDVIDEGELIRVRARSREVPVPCPRCAVQTAHVHAWCERTVTDVPIDGRPVVNVRVRRLACRDRRCPQRTFREQVTGVLERHQRRTTRLTCQLSAVVRELASRASARVLPALGVRISRHTALRALLGIPLPAVETPRVLGVDDFSLRRGRTYATVLIDAETRRRVDVLPDRRSNTLAAWLGEHPGVEIVCRDGAAGYADAVHQALPDALQVGDRWHIWHVRREALIDRVEVGDLRRCPVAAGR</sequence>
<organism evidence="3 4">
    <name type="scientific">Actinomadura gamaensis</name>
    <dbReference type="NCBI Taxonomy" id="1763541"/>
    <lineage>
        <taxon>Bacteria</taxon>
        <taxon>Bacillati</taxon>
        <taxon>Actinomycetota</taxon>
        <taxon>Actinomycetes</taxon>
        <taxon>Streptosporangiales</taxon>
        <taxon>Thermomonosporaceae</taxon>
        <taxon>Actinomadura</taxon>
    </lineage>
</organism>
<comment type="caution">
    <text evidence="3">The sequence shown here is derived from an EMBL/GenBank/DDBJ whole genome shotgun (WGS) entry which is preliminary data.</text>
</comment>
<dbReference type="InterPro" id="IPR029261">
    <property type="entry name" value="Transposase_Znf"/>
</dbReference>
<gene>
    <name evidence="3" type="ORF">ACFPCY_05960</name>
</gene>
<dbReference type="Proteomes" id="UP001595872">
    <property type="component" value="Unassembled WGS sequence"/>
</dbReference>
<proteinExistence type="predicted"/>
<dbReference type="PANTHER" id="PTHR33498">
    <property type="entry name" value="TRANSPOSASE FOR INSERTION SEQUENCE ELEMENT IS1557"/>
    <property type="match status" value="1"/>
</dbReference>
<dbReference type="InterPro" id="IPR002560">
    <property type="entry name" value="Transposase_DDE"/>
</dbReference>
<evidence type="ECO:0000313" key="4">
    <source>
        <dbReference type="Proteomes" id="UP001595872"/>
    </source>
</evidence>
<protein>
    <submittedName>
        <fullName evidence="3">ISL3 family transposase</fullName>
    </submittedName>
</protein>
<dbReference type="Pfam" id="PF01610">
    <property type="entry name" value="DDE_Tnp_ISL3"/>
    <property type="match status" value="1"/>
</dbReference>
<reference evidence="4" key="1">
    <citation type="journal article" date="2019" name="Int. J. Syst. Evol. Microbiol.">
        <title>The Global Catalogue of Microorganisms (GCM) 10K type strain sequencing project: providing services to taxonomists for standard genome sequencing and annotation.</title>
        <authorList>
            <consortium name="The Broad Institute Genomics Platform"/>
            <consortium name="The Broad Institute Genome Sequencing Center for Infectious Disease"/>
            <person name="Wu L."/>
            <person name="Ma J."/>
        </authorList>
    </citation>
    <scope>NUCLEOTIDE SEQUENCE [LARGE SCALE GENOMIC DNA]</scope>
    <source>
        <strain evidence="4">KLKA75</strain>
    </source>
</reference>
<feature type="domain" description="Transposase IS204/IS1001/IS1096/IS1165 zinc-finger" evidence="2">
    <location>
        <begin position="30"/>
        <end position="73"/>
    </location>
</feature>
<dbReference type="Pfam" id="PF14690">
    <property type="entry name" value="Zn_ribbon_ISL3"/>
    <property type="match status" value="1"/>
</dbReference>
<dbReference type="RefSeq" id="WP_378253754.1">
    <property type="nucleotide sequence ID" value="NZ_JBHSIT010000002.1"/>
</dbReference>
<evidence type="ECO:0000313" key="3">
    <source>
        <dbReference type="EMBL" id="MFC4906855.1"/>
    </source>
</evidence>
<name>A0ABV9TU89_9ACTN</name>
<keyword evidence="4" id="KW-1185">Reference proteome</keyword>
<evidence type="ECO:0000259" key="1">
    <source>
        <dbReference type="Pfam" id="PF01610"/>
    </source>
</evidence>
<dbReference type="EMBL" id="JBHSIT010000002">
    <property type="protein sequence ID" value="MFC4906855.1"/>
    <property type="molecule type" value="Genomic_DNA"/>
</dbReference>
<feature type="domain" description="Transposase IS204/IS1001/IS1096/IS1165 DDE" evidence="1">
    <location>
        <begin position="149"/>
        <end position="235"/>
    </location>
</feature>
<dbReference type="PANTHER" id="PTHR33498:SF1">
    <property type="entry name" value="TRANSPOSASE FOR INSERTION SEQUENCE ELEMENT IS1557"/>
    <property type="match status" value="1"/>
</dbReference>
<evidence type="ECO:0000259" key="2">
    <source>
        <dbReference type="Pfam" id="PF14690"/>
    </source>
</evidence>
<dbReference type="InterPro" id="IPR047951">
    <property type="entry name" value="Transpos_ISL3"/>
</dbReference>
<accession>A0ABV9TU89</accession>